<sequence length="88" mass="10685">METLIALKKNVIQKELEQIQTTIQKEQKKFFIRNKYMQTTSQYQKRVNAAIKNRRQHMIERANYMKQFRLSASFNLTDHRLSTNDSYK</sequence>
<organism evidence="1 4">
    <name type="scientific">Adineta ricciae</name>
    <name type="common">Rotifer</name>
    <dbReference type="NCBI Taxonomy" id="249248"/>
    <lineage>
        <taxon>Eukaryota</taxon>
        <taxon>Metazoa</taxon>
        <taxon>Spiralia</taxon>
        <taxon>Gnathifera</taxon>
        <taxon>Rotifera</taxon>
        <taxon>Eurotatoria</taxon>
        <taxon>Bdelloidea</taxon>
        <taxon>Adinetida</taxon>
        <taxon>Adinetidae</taxon>
        <taxon>Adineta</taxon>
    </lineage>
</organism>
<name>A0A815L672_ADIRI</name>
<protein>
    <submittedName>
        <fullName evidence="1">Uncharacterized protein</fullName>
    </submittedName>
</protein>
<proteinExistence type="predicted"/>
<dbReference type="AlphaFoldDB" id="A0A815L672"/>
<keyword evidence="3" id="KW-1185">Reference proteome</keyword>
<comment type="caution">
    <text evidence="1">The sequence shown here is derived from an EMBL/GenBank/DDBJ whole genome shotgun (WGS) entry which is preliminary data.</text>
</comment>
<dbReference type="EMBL" id="CAJNOJ010000329">
    <property type="protein sequence ID" value="CAF1402353.1"/>
    <property type="molecule type" value="Genomic_DNA"/>
</dbReference>
<dbReference type="Proteomes" id="UP000663852">
    <property type="component" value="Unassembled WGS sequence"/>
</dbReference>
<dbReference type="Proteomes" id="UP000663828">
    <property type="component" value="Unassembled WGS sequence"/>
</dbReference>
<accession>A0A815L672</accession>
<gene>
    <name evidence="1" type="ORF">EDS130_LOCUS36100</name>
    <name evidence="2" type="ORF">XAT740_LOCUS37193</name>
</gene>
<evidence type="ECO:0000313" key="3">
    <source>
        <dbReference type="Proteomes" id="UP000663828"/>
    </source>
</evidence>
<evidence type="ECO:0000313" key="1">
    <source>
        <dbReference type="EMBL" id="CAF1402353.1"/>
    </source>
</evidence>
<evidence type="ECO:0000313" key="4">
    <source>
        <dbReference type="Proteomes" id="UP000663852"/>
    </source>
</evidence>
<reference evidence="1" key="1">
    <citation type="submission" date="2021-02" db="EMBL/GenBank/DDBJ databases">
        <authorList>
            <person name="Nowell W R."/>
        </authorList>
    </citation>
    <scope>NUCLEOTIDE SEQUENCE</scope>
</reference>
<dbReference type="EMBL" id="CAJNOR010003886">
    <property type="protein sequence ID" value="CAF1456626.1"/>
    <property type="molecule type" value="Genomic_DNA"/>
</dbReference>
<evidence type="ECO:0000313" key="2">
    <source>
        <dbReference type="EMBL" id="CAF1456626.1"/>
    </source>
</evidence>